<name>A0A137NVD6_CONC2</name>
<accession>A0A137NVD6</accession>
<feature type="compositionally biased region" description="Acidic residues" evidence="1">
    <location>
        <begin position="372"/>
        <end position="382"/>
    </location>
</feature>
<dbReference type="InterPro" id="IPR016024">
    <property type="entry name" value="ARM-type_fold"/>
</dbReference>
<dbReference type="OMA" id="MRIRTIY"/>
<dbReference type="Proteomes" id="UP000070444">
    <property type="component" value="Unassembled WGS sequence"/>
</dbReference>
<dbReference type="Pfam" id="PF20252">
    <property type="entry name" value="BIG2_C"/>
    <property type="match status" value="1"/>
</dbReference>
<dbReference type="SUPFAM" id="SSF48371">
    <property type="entry name" value="ARM repeat"/>
    <property type="match status" value="1"/>
</dbReference>
<evidence type="ECO:0000313" key="4">
    <source>
        <dbReference type="Proteomes" id="UP000070444"/>
    </source>
</evidence>
<evidence type="ECO:0000256" key="1">
    <source>
        <dbReference type="SAM" id="MobiDB-lite"/>
    </source>
</evidence>
<dbReference type="AlphaFoldDB" id="A0A137NVD6"/>
<evidence type="ECO:0000313" key="3">
    <source>
        <dbReference type="EMBL" id="KXN66584.1"/>
    </source>
</evidence>
<dbReference type="STRING" id="796925.A0A137NVD6"/>
<proteinExistence type="predicted"/>
<feature type="region of interest" description="Disordered" evidence="1">
    <location>
        <begin position="366"/>
        <end position="389"/>
    </location>
</feature>
<dbReference type="EMBL" id="KQ964708">
    <property type="protein sequence ID" value="KXN66584.1"/>
    <property type="molecule type" value="Genomic_DNA"/>
</dbReference>
<gene>
    <name evidence="3" type="ORF">CONCODRAFT_126415</name>
</gene>
<dbReference type="InterPro" id="IPR046455">
    <property type="entry name" value="Sec7/BIG1-like_C"/>
</dbReference>
<keyword evidence="4" id="KW-1185">Reference proteome</keyword>
<evidence type="ECO:0000259" key="2">
    <source>
        <dbReference type="Pfam" id="PF20252"/>
    </source>
</evidence>
<reference evidence="3 4" key="1">
    <citation type="journal article" date="2015" name="Genome Biol. Evol.">
        <title>Phylogenomic analyses indicate that early fungi evolved digesting cell walls of algal ancestors of land plants.</title>
        <authorList>
            <person name="Chang Y."/>
            <person name="Wang S."/>
            <person name="Sekimoto S."/>
            <person name="Aerts A.L."/>
            <person name="Choi C."/>
            <person name="Clum A."/>
            <person name="LaButti K.M."/>
            <person name="Lindquist E.A."/>
            <person name="Yee Ngan C."/>
            <person name="Ohm R.A."/>
            <person name="Salamov A.A."/>
            <person name="Grigoriev I.V."/>
            <person name="Spatafora J.W."/>
            <person name="Berbee M.L."/>
        </authorList>
    </citation>
    <scope>NUCLEOTIDE SEQUENCE [LARGE SCALE GENOMIC DNA]</scope>
    <source>
        <strain evidence="3 4">NRRL 28638</strain>
    </source>
</reference>
<feature type="domain" description="Sec7/BIG1-like C-terminal" evidence="2">
    <location>
        <begin position="160"/>
        <end position="316"/>
    </location>
</feature>
<dbReference type="OrthoDB" id="18431at2759"/>
<organism evidence="3 4">
    <name type="scientific">Conidiobolus coronatus (strain ATCC 28846 / CBS 209.66 / NRRL 28638)</name>
    <name type="common">Delacroixia coronata</name>
    <dbReference type="NCBI Taxonomy" id="796925"/>
    <lineage>
        <taxon>Eukaryota</taxon>
        <taxon>Fungi</taxon>
        <taxon>Fungi incertae sedis</taxon>
        <taxon>Zoopagomycota</taxon>
        <taxon>Entomophthoromycotina</taxon>
        <taxon>Entomophthoromycetes</taxon>
        <taxon>Entomophthorales</taxon>
        <taxon>Ancylistaceae</taxon>
        <taxon>Conidiobolus</taxon>
    </lineage>
</organism>
<protein>
    <recommendedName>
        <fullName evidence="2">Sec7/BIG1-like C-terminal domain-containing protein</fullName>
    </recommendedName>
</protein>
<sequence length="421" mass="48491">MKMFGDVNAQSKQHGIHSFSKEELDMWVSTTLVEALRRFVALFTDYFDSLFPFIDGLLDLLAACLCQEDTTLSKLGASCFQQLVENNVHKLNHEHWEKLISIVIRLFNASRLDIPVPQSDLTLSLTGCNADDISDLERRIIDDSIPIPLSPKNDQHRQSLCLLMLSLIEDLFLQHDLVFDNVDPNYLFIILSGVESTYHQTQIVNGKFDLKDAVNRDALYEITKFAKTSLNQELSCISSLMKILLRMYDSDNEIYKRFHNKVEERLIPLFKDTFKEFNQISNYPLTKATQQVYDVWHNVVLRVGNFLCKAKDSNFKIIFGPISEEAILTLKHRHLTDDIKDMLFNLMMRIRTIYIVSDSTVNLHEDPKSEEEVQNSSSDEDNQPLSLVNGGIQKSQQFKQVELERASSVKSLPRSVYEEID</sequence>